<reference evidence="1 2" key="1">
    <citation type="journal article" date="2013" name="Genome Biol.">
        <title>The genome sequence of the most widely cultivated cacao type and its use to identify candidate genes regulating pod color.</title>
        <authorList>
            <person name="Motamayor J.C."/>
            <person name="Mockaitis K."/>
            <person name="Schmutz J."/>
            <person name="Haiminen N."/>
            <person name="Iii D.L."/>
            <person name="Cornejo O."/>
            <person name="Findley S.D."/>
            <person name="Zheng P."/>
            <person name="Utro F."/>
            <person name="Royaert S."/>
            <person name="Saski C."/>
            <person name="Jenkins J."/>
            <person name="Podicheti R."/>
            <person name="Zhao M."/>
            <person name="Scheffler B.E."/>
            <person name="Stack J.C."/>
            <person name="Feltus F.A."/>
            <person name="Mustiga G.M."/>
            <person name="Amores F."/>
            <person name="Phillips W."/>
            <person name="Marelli J.P."/>
            <person name="May G.D."/>
            <person name="Shapiro H."/>
            <person name="Ma J."/>
            <person name="Bustamante C.D."/>
            <person name="Schnell R.J."/>
            <person name="Main D."/>
            <person name="Gilbert D."/>
            <person name="Parida L."/>
            <person name="Kuhn D.N."/>
        </authorList>
    </citation>
    <scope>NUCLEOTIDE SEQUENCE [LARGE SCALE GENOMIC DNA]</scope>
    <source>
        <strain evidence="2">cv. Matina 1-6</strain>
    </source>
</reference>
<accession>A0A061E0Q3</accession>
<dbReference type="Proteomes" id="UP000026915">
    <property type="component" value="Chromosome 2"/>
</dbReference>
<protein>
    <submittedName>
        <fullName evidence="1">Uncharacterized protein</fullName>
    </submittedName>
</protein>
<dbReference type="AlphaFoldDB" id="A0A061E0Q3"/>
<evidence type="ECO:0000313" key="2">
    <source>
        <dbReference type="Proteomes" id="UP000026915"/>
    </source>
</evidence>
<dbReference type="EMBL" id="CM001880">
    <property type="protein sequence ID" value="EOX97921.1"/>
    <property type="molecule type" value="Genomic_DNA"/>
</dbReference>
<dbReference type="HOGENOM" id="CLU_2836354_0_0_1"/>
<sequence>MISAVTEGSGSQLIMLVGPTRDAKSSRLFVFLAMHFVCLVHLRKKWTAPSLPFSITPPFIYLLTQP</sequence>
<evidence type="ECO:0000313" key="1">
    <source>
        <dbReference type="EMBL" id="EOX97921.1"/>
    </source>
</evidence>
<organism evidence="1 2">
    <name type="scientific">Theobroma cacao</name>
    <name type="common">Cacao</name>
    <name type="synonym">Cocoa</name>
    <dbReference type="NCBI Taxonomy" id="3641"/>
    <lineage>
        <taxon>Eukaryota</taxon>
        <taxon>Viridiplantae</taxon>
        <taxon>Streptophyta</taxon>
        <taxon>Embryophyta</taxon>
        <taxon>Tracheophyta</taxon>
        <taxon>Spermatophyta</taxon>
        <taxon>Magnoliopsida</taxon>
        <taxon>eudicotyledons</taxon>
        <taxon>Gunneridae</taxon>
        <taxon>Pentapetalae</taxon>
        <taxon>rosids</taxon>
        <taxon>malvids</taxon>
        <taxon>Malvales</taxon>
        <taxon>Malvaceae</taxon>
        <taxon>Byttnerioideae</taxon>
        <taxon>Theobroma</taxon>
    </lineage>
</organism>
<dbReference type="InParanoid" id="A0A061E0Q3"/>
<keyword evidence="2" id="KW-1185">Reference proteome</keyword>
<name>A0A061E0Q3_THECC</name>
<gene>
    <name evidence="1" type="ORF">TCM_006826</name>
</gene>
<dbReference type="Gramene" id="EOX97921">
    <property type="protein sequence ID" value="EOX97921"/>
    <property type="gene ID" value="TCM_006826"/>
</dbReference>
<proteinExistence type="predicted"/>